<protein>
    <submittedName>
        <fullName evidence="1">Uncharacterized protein</fullName>
    </submittedName>
</protein>
<organism evidence="1 2">
    <name type="scientific">Pseudomonas fluorescens</name>
    <dbReference type="NCBI Taxonomy" id="294"/>
    <lineage>
        <taxon>Bacteria</taxon>
        <taxon>Pseudomonadati</taxon>
        <taxon>Pseudomonadota</taxon>
        <taxon>Gammaproteobacteria</taxon>
        <taxon>Pseudomonadales</taxon>
        <taxon>Pseudomonadaceae</taxon>
        <taxon>Pseudomonas</taxon>
    </lineage>
</organism>
<reference evidence="2" key="1">
    <citation type="submission" date="2016-04" db="EMBL/GenBank/DDBJ databases">
        <authorList>
            <person name="Ray J."/>
            <person name="Price M."/>
            <person name="Deutschbauer A."/>
        </authorList>
    </citation>
    <scope>NUCLEOTIDE SEQUENCE [LARGE SCALE GENOMIC DNA]</scope>
    <source>
        <strain evidence="2">FW300-N2E2</strain>
    </source>
</reference>
<evidence type="ECO:0000313" key="1">
    <source>
        <dbReference type="EMBL" id="AMZ73595.1"/>
    </source>
</evidence>
<dbReference type="Pfam" id="PF24154">
    <property type="entry name" value="Tis1_ImmP"/>
    <property type="match status" value="1"/>
</dbReference>
<proteinExistence type="predicted"/>
<reference evidence="1 2" key="2">
    <citation type="journal article" date="2018" name="Nature">
        <title>Mutant phenotypes for thousands of bacterial genes of unknown function.</title>
        <authorList>
            <person name="Price M.N."/>
            <person name="Wetmore K.M."/>
            <person name="Waters R.J."/>
            <person name="Callaghan M."/>
            <person name="Ray J."/>
            <person name="Liu H."/>
            <person name="Kuehl J.V."/>
            <person name="Melnyk R.A."/>
            <person name="Lamson J.S."/>
            <person name="Suh Y."/>
            <person name="Carlson H.K."/>
            <person name="Esquivel Z."/>
            <person name="Sadeeshkumar H."/>
            <person name="Chakraborty R."/>
            <person name="Zane G.M."/>
            <person name="Rubin B.E."/>
            <person name="Wall J.D."/>
            <person name="Visel A."/>
            <person name="Bristow J."/>
            <person name="Blow M.J."/>
            <person name="Arkin A.P."/>
            <person name="Deutschbauer A.M."/>
        </authorList>
    </citation>
    <scope>NUCLEOTIDE SEQUENCE [LARGE SCALE GENOMIC DNA]</scope>
    <source>
        <strain evidence="1 2">FW300-N2E2</strain>
    </source>
</reference>
<dbReference type="EMBL" id="CP015225">
    <property type="protein sequence ID" value="AMZ73595.1"/>
    <property type="molecule type" value="Genomic_DNA"/>
</dbReference>
<evidence type="ECO:0000313" key="2">
    <source>
        <dbReference type="Proteomes" id="UP000076083"/>
    </source>
</evidence>
<accession>A0A159ZZP2</accession>
<dbReference type="InterPro" id="IPR056206">
    <property type="entry name" value="Tis1_ImmP"/>
</dbReference>
<dbReference type="Proteomes" id="UP000076083">
    <property type="component" value="Chromosome"/>
</dbReference>
<sequence length="76" mass="8830">MGIELSAFASRDVFLDYDYEAVTFRWDPRTGTVFRKFYGAAESEQSVPADNRLYNDAVLYGREISKEQYAKGFDRQ</sequence>
<gene>
    <name evidence="1" type="ORF">TK06_21675</name>
</gene>
<name>A0A159ZZP2_PSEFL</name>
<dbReference type="AlphaFoldDB" id="A0A159ZZP2"/>